<dbReference type="PANTHER" id="PTHR33449">
    <property type="entry name" value="NUCLEOID-ASSOCIATED PROTEIN YBAB"/>
    <property type="match status" value="1"/>
</dbReference>
<evidence type="ECO:0000256" key="1">
    <source>
        <dbReference type="ARBA" id="ARBA00023125"/>
    </source>
</evidence>
<dbReference type="NCBIfam" id="TIGR00103">
    <property type="entry name" value="DNA_YbaB_EbfC"/>
    <property type="match status" value="1"/>
</dbReference>
<feature type="coiled-coil region" evidence="3">
    <location>
        <begin position="6"/>
        <end position="33"/>
    </location>
</feature>
<comment type="function">
    <text evidence="2">Binds to DNA and alters its conformation. May be involved in regulation of gene expression, nucleoid organization and DNA protection.</text>
</comment>
<dbReference type="OrthoDB" id="9795263at2"/>
<protein>
    <recommendedName>
        <fullName evidence="2">Nucleoid-associated protein SAMN00808754_0104</fullName>
    </recommendedName>
</protein>
<comment type="subcellular location">
    <subcellularLocation>
        <location evidence="2">Cytoplasm</location>
        <location evidence="2">Nucleoid</location>
    </subcellularLocation>
</comment>
<keyword evidence="5" id="KW-1185">Reference proteome</keyword>
<name>A0A1W1V7V2_9FIRM</name>
<dbReference type="InterPro" id="IPR036894">
    <property type="entry name" value="YbaB-like_sf"/>
</dbReference>
<dbReference type="GO" id="GO:0005829">
    <property type="term" value="C:cytosol"/>
    <property type="evidence" value="ECO:0007669"/>
    <property type="project" value="TreeGrafter"/>
</dbReference>
<proteinExistence type="inferred from homology"/>
<evidence type="ECO:0000313" key="4">
    <source>
        <dbReference type="EMBL" id="SMB89064.1"/>
    </source>
</evidence>
<sequence length="105" mass="11408">MGMGNMGKVMKQVQKMQSQLAKIQEELAQRTVEATSGGGAVRVIVNGKQEIVSLHISPEAIDPEDVEMLQDLIVAAVNEALRRSQEMMASEMAKITGQLKLPGLF</sequence>
<dbReference type="HAMAP" id="MF_00274">
    <property type="entry name" value="DNA_YbaB_EbfC"/>
    <property type="match status" value="1"/>
</dbReference>
<comment type="similarity">
    <text evidence="2">Belongs to the YbaB/EbfC family.</text>
</comment>
<dbReference type="RefSeq" id="WP_157109715.1">
    <property type="nucleotide sequence ID" value="NZ_LT838272.1"/>
</dbReference>
<keyword evidence="3" id="KW-0175">Coiled coil</keyword>
<dbReference type="PIRSF" id="PIRSF004555">
    <property type="entry name" value="UCP004555"/>
    <property type="match status" value="1"/>
</dbReference>
<gene>
    <name evidence="4" type="ORF">SAMN00808754_0104</name>
</gene>
<dbReference type="SUPFAM" id="SSF82607">
    <property type="entry name" value="YbaB-like"/>
    <property type="match status" value="1"/>
</dbReference>
<keyword evidence="1 2" id="KW-0238">DNA-binding</keyword>
<dbReference type="AlphaFoldDB" id="A0A1W1V7V2"/>
<organism evidence="4 5">
    <name type="scientific">Thermanaeromonas toyohensis ToBE</name>
    <dbReference type="NCBI Taxonomy" id="698762"/>
    <lineage>
        <taxon>Bacteria</taxon>
        <taxon>Bacillati</taxon>
        <taxon>Bacillota</taxon>
        <taxon>Clostridia</taxon>
        <taxon>Neomoorellales</taxon>
        <taxon>Neomoorellaceae</taxon>
        <taxon>Thermanaeromonas</taxon>
    </lineage>
</organism>
<evidence type="ECO:0000256" key="2">
    <source>
        <dbReference type="HAMAP-Rule" id="MF_00274"/>
    </source>
</evidence>
<dbReference type="Proteomes" id="UP000192569">
    <property type="component" value="Chromosome I"/>
</dbReference>
<dbReference type="GO" id="GO:0043590">
    <property type="term" value="C:bacterial nucleoid"/>
    <property type="evidence" value="ECO:0007669"/>
    <property type="project" value="UniProtKB-UniRule"/>
</dbReference>
<evidence type="ECO:0000313" key="5">
    <source>
        <dbReference type="Proteomes" id="UP000192569"/>
    </source>
</evidence>
<dbReference type="GO" id="GO:0003677">
    <property type="term" value="F:DNA binding"/>
    <property type="evidence" value="ECO:0007669"/>
    <property type="project" value="UniProtKB-UniRule"/>
</dbReference>
<dbReference type="EMBL" id="LT838272">
    <property type="protein sequence ID" value="SMB89064.1"/>
    <property type="molecule type" value="Genomic_DNA"/>
</dbReference>
<evidence type="ECO:0000256" key="3">
    <source>
        <dbReference type="SAM" id="Coils"/>
    </source>
</evidence>
<dbReference type="InterPro" id="IPR004401">
    <property type="entry name" value="YbaB/EbfC"/>
</dbReference>
<dbReference type="Gene3D" id="3.30.1310.10">
    <property type="entry name" value="Nucleoid-associated protein YbaB-like domain"/>
    <property type="match status" value="1"/>
</dbReference>
<dbReference type="PANTHER" id="PTHR33449:SF1">
    <property type="entry name" value="NUCLEOID-ASSOCIATED PROTEIN YBAB"/>
    <property type="match status" value="1"/>
</dbReference>
<comment type="subunit">
    <text evidence="2">Homodimer.</text>
</comment>
<dbReference type="STRING" id="698762.SAMN00808754_0104"/>
<dbReference type="Pfam" id="PF02575">
    <property type="entry name" value="YbaB_DNA_bd"/>
    <property type="match status" value="1"/>
</dbReference>
<accession>A0A1W1V7V2</accession>
<keyword evidence="2" id="KW-0963">Cytoplasm</keyword>
<reference evidence="4 5" key="1">
    <citation type="submission" date="2017-04" db="EMBL/GenBank/DDBJ databases">
        <authorList>
            <person name="Afonso C.L."/>
            <person name="Miller P.J."/>
            <person name="Scott M.A."/>
            <person name="Spackman E."/>
            <person name="Goraichik I."/>
            <person name="Dimitrov K.M."/>
            <person name="Suarez D.L."/>
            <person name="Swayne D.E."/>
        </authorList>
    </citation>
    <scope>NUCLEOTIDE SEQUENCE [LARGE SCALE GENOMIC DNA]</scope>
    <source>
        <strain evidence="4 5">ToBE</strain>
    </source>
</reference>